<dbReference type="RefSeq" id="WP_130415551.1">
    <property type="nucleotide sequence ID" value="NZ_SGWX01000001.1"/>
</dbReference>
<evidence type="ECO:0000256" key="1">
    <source>
        <dbReference type="SAM" id="MobiDB-lite"/>
    </source>
</evidence>
<protein>
    <submittedName>
        <fullName evidence="2">Uncharacterized protein</fullName>
    </submittedName>
</protein>
<comment type="caution">
    <text evidence="2">The sequence shown here is derived from an EMBL/GenBank/DDBJ whole genome shotgun (WGS) entry which is preliminary data.</text>
</comment>
<dbReference type="EMBL" id="SGWX01000001">
    <property type="protein sequence ID" value="RZS62248.1"/>
    <property type="molecule type" value="Genomic_DNA"/>
</dbReference>
<dbReference type="Proteomes" id="UP000293852">
    <property type="component" value="Unassembled WGS sequence"/>
</dbReference>
<evidence type="ECO:0000313" key="3">
    <source>
        <dbReference type="Proteomes" id="UP000293852"/>
    </source>
</evidence>
<reference evidence="2 3" key="1">
    <citation type="submission" date="2019-02" db="EMBL/GenBank/DDBJ databases">
        <title>Sequencing the genomes of 1000 actinobacteria strains.</title>
        <authorList>
            <person name="Klenk H.-P."/>
        </authorList>
    </citation>
    <scope>NUCLEOTIDE SEQUENCE [LARGE SCALE GENOMIC DNA]</scope>
    <source>
        <strain evidence="2 3">DSM 16932</strain>
    </source>
</reference>
<feature type="region of interest" description="Disordered" evidence="1">
    <location>
        <begin position="109"/>
        <end position="139"/>
    </location>
</feature>
<evidence type="ECO:0000313" key="2">
    <source>
        <dbReference type="EMBL" id="RZS62248.1"/>
    </source>
</evidence>
<sequence>MSATPAPPQSPHPTDEARALLELAVGAQQVHTEAQTHLDQAVKAAVKAGATWEQVTRWLGDMTADHARERFEHTDAAVYLDEHTVILLGAFAARRGIRTLKEALTALLDEAPPATPAVDDTREPDAVDPDRTGDDEHDA</sequence>
<proteinExistence type="predicted"/>
<dbReference type="AlphaFoldDB" id="A0A4Q7M6L1"/>
<gene>
    <name evidence="2" type="ORF">EV386_2573</name>
</gene>
<feature type="compositionally biased region" description="Basic and acidic residues" evidence="1">
    <location>
        <begin position="119"/>
        <end position="139"/>
    </location>
</feature>
<name>A0A4Q7M6L1_9MICO</name>
<accession>A0A4Q7M6L1</accession>
<organism evidence="2 3">
    <name type="scientific">Xylanimonas ulmi</name>
    <dbReference type="NCBI Taxonomy" id="228973"/>
    <lineage>
        <taxon>Bacteria</taxon>
        <taxon>Bacillati</taxon>
        <taxon>Actinomycetota</taxon>
        <taxon>Actinomycetes</taxon>
        <taxon>Micrococcales</taxon>
        <taxon>Promicromonosporaceae</taxon>
        <taxon>Xylanimonas</taxon>
    </lineage>
</organism>
<keyword evidence="3" id="KW-1185">Reference proteome</keyword>